<dbReference type="Pfam" id="PF02305">
    <property type="entry name" value="Phage_F"/>
    <property type="match status" value="1"/>
</dbReference>
<comment type="similarity">
    <text evidence="2">Belongs to the microviridae F protein family.</text>
</comment>
<evidence type="ECO:0000256" key="1">
    <source>
        <dbReference type="ARBA" id="ARBA00004328"/>
    </source>
</evidence>
<protein>
    <submittedName>
        <fullName evidence="6">Major capsid protein</fullName>
    </submittedName>
</protein>
<dbReference type="InterPro" id="IPR003514">
    <property type="entry name" value="Microviridae_protein_F"/>
</dbReference>
<keyword evidence="5" id="KW-0946">Virion</keyword>
<keyword evidence="4" id="KW-0167">Capsid protein</keyword>
<keyword evidence="3" id="KW-1140">T=1 icosahedral capsid protein</keyword>
<dbReference type="InterPro" id="IPR016184">
    <property type="entry name" value="Capsid/spike_ssDNA_virus"/>
</dbReference>
<name>A0A976N2W4_9VIRU</name>
<comment type="subcellular location">
    <subcellularLocation>
        <location evidence="1">Virion</location>
    </subcellularLocation>
</comment>
<dbReference type="GO" id="GO:0005198">
    <property type="term" value="F:structural molecule activity"/>
    <property type="evidence" value="ECO:0007669"/>
    <property type="project" value="InterPro"/>
</dbReference>
<reference evidence="6" key="1">
    <citation type="submission" date="2022-02" db="EMBL/GenBank/DDBJ databases">
        <title>Towards deciphering the DNA virus diversity associated with rodent species in the families Cricetidae and Heteromyidae.</title>
        <authorList>
            <person name="Lund M."/>
            <person name="Larsen B.B."/>
            <person name="Gryseels S."/>
            <person name="Kraberger S."/>
            <person name="Rowsey D.M."/>
            <person name="Steger L."/>
            <person name="Yule K.M."/>
            <person name="Upham N.S."/>
            <person name="Worobey M."/>
            <person name="Van Doorslaer K."/>
            <person name="Varsani A."/>
        </authorList>
    </citation>
    <scope>NUCLEOTIDE SEQUENCE</scope>
    <source>
        <strain evidence="6">UA23Rod_872</strain>
    </source>
</reference>
<dbReference type="GO" id="GO:0039615">
    <property type="term" value="C:T=1 icosahedral viral capsid"/>
    <property type="evidence" value="ECO:0007669"/>
    <property type="project" value="UniProtKB-KW"/>
</dbReference>
<evidence type="ECO:0000313" key="6">
    <source>
        <dbReference type="EMBL" id="UPW41508.1"/>
    </source>
</evidence>
<dbReference type="EMBL" id="OM869612">
    <property type="protein sequence ID" value="UPW41508.1"/>
    <property type="molecule type" value="Genomic_DNA"/>
</dbReference>
<evidence type="ECO:0000256" key="2">
    <source>
        <dbReference type="ARBA" id="ARBA00009963"/>
    </source>
</evidence>
<evidence type="ECO:0000256" key="3">
    <source>
        <dbReference type="ARBA" id="ARBA00022431"/>
    </source>
</evidence>
<evidence type="ECO:0000256" key="4">
    <source>
        <dbReference type="ARBA" id="ARBA00022561"/>
    </source>
</evidence>
<dbReference type="Gene3D" id="2.60.169.10">
    <property type="entry name" value="Microviridae F protein"/>
    <property type="match status" value="1"/>
</dbReference>
<accession>A0A976N2W4</accession>
<evidence type="ECO:0000256" key="5">
    <source>
        <dbReference type="ARBA" id="ARBA00022844"/>
    </source>
</evidence>
<dbReference type="InterPro" id="IPR037002">
    <property type="entry name" value="Microviridae_protein_F_sf"/>
</dbReference>
<dbReference type="SUPFAM" id="SSF88645">
    <property type="entry name" value="ssDNA viruses"/>
    <property type="match status" value="1"/>
</dbReference>
<proteinExistence type="inferred from homology"/>
<sequence>MAKHVMSMAQVRNKTSQEGFDLSRFNRFTAREGALQPVFWLEMMPKDDFTIDIKWRTNTTPMQTAAYVTIKENLDVFFVPYHILFGDFEAWKSQVDIDNYSTGYLTGSNITPDVPIPWCTSVDIISVVQSAFAQDLSDNFESRKFSRFSCNEIGELWRRVPDIFRLLNLLDYGTFAPSWKVVSSGVAGSTSYSWEPLPDNNIQSVGDNAVKQFLLKPLNLFPLFSYQKIYQDFYRRTQWELSSPWTYNVDWMRSSPGSDKTHYIPNSIFFPIVNEPDWVPTPFDLHYASYGDDLFMSLLPRPQYGNDSVVPVDAVGDVFSDSLGTPVTSTEKGLSILALRQGQALQKWKEVSLANDMDYVSQVEAHYGIKLPACTSHLCRWLGGTSSFINIDPNFANTANEKPDVRGNGFNDRGHLHIEVDTKKVGCGDGILMGIYHVYPLLDYSSLRLPRQNTRHYATDFAIPEFDRIGMEPVYLSELYCPRLVDIDGIPDQIALNPNTFFDNAIGYAPRYYDYKTEVDSVHTGIQTFDFRRWAAYRNNAFSGMRVTGSPDRSSYQIDMEFFKIKPEYADNIFFSSSKAYDPEDATPYESDHYLVDMFIKVYSSRPLDRNGLPY</sequence>
<organism evidence="6">
    <name type="scientific">Dipodfec virus UA23Rod_872</name>
    <dbReference type="NCBI Taxonomy" id="2929333"/>
    <lineage>
        <taxon>Viruses</taxon>
        <taxon>Monodnaviria</taxon>
        <taxon>Sangervirae</taxon>
        <taxon>Phixviricota</taxon>
        <taxon>Malgrandaviricetes</taxon>
        <taxon>Petitvirales</taxon>
        <taxon>Microviridae</taxon>
    </lineage>
</organism>